<evidence type="ECO:0000313" key="12">
    <source>
        <dbReference type="Proteomes" id="UP000270342"/>
    </source>
</evidence>
<comment type="subcellular location">
    <subcellularLocation>
        <location evidence="1">Cell membrane</location>
        <topology evidence="1">Multi-pass membrane protein</topology>
    </subcellularLocation>
</comment>
<sequence length="507" mass="53274">MQSIKRNWKGKSASLPREYQVGQAHKFLKLLRLSGFTPMAVAMFVLGTALSFTAPYVSLYGVNHAHMSPGHLGFFMTMMAVSGVAISRYLGKRSDAAPNRRPYVLVANFAAVIGYGGLGLTSNYWIIMILGCVFLGIAAAILPQMFAFSKTALTFSDDEQEDLGMAGLRTLVSIAWVFGPSIGAILLSLLDFDGLFGIAAGCFLLAGLLVLRVKAPAVPHHTVRTQPAAPLDSGMVELTMPDCATPCTDGAPRRAAPAVASRASTATLAQSASRAAVAAPKAAHAGAVPSKEAAAAAVPTKDAGTAASPRKPFDMTIMLAFTAFTLIGVSGAALMIALPIYMVNVLHGNSHQVAMMFGWGALLEVPIMLGFGLSSKRLPKSKLIAAGALIHVVYFVSILFADSAEHLVPLQAANAFVVSVFSCLGMQYFQELMPGEPGAATTLFFNTNRVGAIVAGVLTGWIAGLFGYWQVFVMCACLSGIAFVMLVYLARAEGRVRGKAGKAKLAS</sequence>
<proteinExistence type="inferred from homology"/>
<evidence type="ECO:0000313" key="11">
    <source>
        <dbReference type="EMBL" id="RKP58618.1"/>
    </source>
</evidence>
<feature type="transmembrane region" description="Helical" evidence="9">
    <location>
        <begin position="124"/>
        <end position="147"/>
    </location>
</feature>
<keyword evidence="5" id="KW-0762">Sugar transport</keyword>
<feature type="transmembrane region" description="Helical" evidence="9">
    <location>
        <begin position="353"/>
        <end position="371"/>
    </location>
</feature>
<comment type="caution">
    <text evidence="11">The sequence shown here is derived from an EMBL/GenBank/DDBJ whole genome shotgun (WGS) entry which is preliminary data.</text>
</comment>
<reference evidence="11 12" key="1">
    <citation type="submission" date="2018-10" db="EMBL/GenBank/DDBJ databases">
        <title>Robbsia sp. DHC34, isolated from soil.</title>
        <authorList>
            <person name="Gao Z.-H."/>
            <person name="Qiu L.-H."/>
        </authorList>
    </citation>
    <scope>NUCLEOTIDE SEQUENCE [LARGE SCALE GENOMIC DNA]</scope>
    <source>
        <strain evidence="11 12">DHC34</strain>
    </source>
</reference>
<dbReference type="GO" id="GO:0005886">
    <property type="term" value="C:plasma membrane"/>
    <property type="evidence" value="ECO:0007669"/>
    <property type="project" value="UniProtKB-SubCell"/>
</dbReference>
<evidence type="ECO:0000256" key="6">
    <source>
        <dbReference type="ARBA" id="ARBA00022692"/>
    </source>
</evidence>
<feature type="transmembrane region" description="Helical" evidence="9">
    <location>
        <begin position="383"/>
        <end position="401"/>
    </location>
</feature>
<dbReference type="AlphaFoldDB" id="A0A494YD22"/>
<evidence type="ECO:0000256" key="4">
    <source>
        <dbReference type="ARBA" id="ARBA00022475"/>
    </source>
</evidence>
<dbReference type="InterPro" id="IPR036259">
    <property type="entry name" value="MFS_trans_sf"/>
</dbReference>
<evidence type="ECO:0000256" key="1">
    <source>
        <dbReference type="ARBA" id="ARBA00004651"/>
    </source>
</evidence>
<organism evidence="11 12">
    <name type="scientific">Pararobbsia silviterrae</name>
    <dbReference type="NCBI Taxonomy" id="1792498"/>
    <lineage>
        <taxon>Bacteria</taxon>
        <taxon>Pseudomonadati</taxon>
        <taxon>Pseudomonadota</taxon>
        <taxon>Betaproteobacteria</taxon>
        <taxon>Burkholderiales</taxon>
        <taxon>Burkholderiaceae</taxon>
        <taxon>Pararobbsia</taxon>
    </lineage>
</organism>
<feature type="transmembrane region" description="Helical" evidence="9">
    <location>
        <begin position="30"/>
        <end position="52"/>
    </location>
</feature>
<keyword evidence="4" id="KW-1003">Cell membrane</keyword>
<dbReference type="SUPFAM" id="SSF103473">
    <property type="entry name" value="MFS general substrate transporter"/>
    <property type="match status" value="2"/>
</dbReference>
<dbReference type="GO" id="GO:0022857">
    <property type="term" value="F:transmembrane transporter activity"/>
    <property type="evidence" value="ECO:0007669"/>
    <property type="project" value="InterPro"/>
</dbReference>
<keyword evidence="8 9" id="KW-0472">Membrane</keyword>
<dbReference type="PANTHER" id="PTHR23535">
    <property type="entry name" value="SUGAR EFFLUX TRANSPORTER A-RELATED"/>
    <property type="match status" value="1"/>
</dbReference>
<comment type="similarity">
    <text evidence="2">Belongs to the major facilitator superfamily. Set transporter family.</text>
</comment>
<dbReference type="EMBL" id="RBZU01000001">
    <property type="protein sequence ID" value="RKP58618.1"/>
    <property type="molecule type" value="Genomic_DNA"/>
</dbReference>
<dbReference type="InterPro" id="IPR020846">
    <property type="entry name" value="MFS_dom"/>
</dbReference>
<evidence type="ECO:0000256" key="8">
    <source>
        <dbReference type="ARBA" id="ARBA00023136"/>
    </source>
</evidence>
<keyword evidence="3" id="KW-0813">Transport</keyword>
<dbReference type="InterPro" id="IPR011701">
    <property type="entry name" value="MFS"/>
</dbReference>
<evidence type="ECO:0000256" key="9">
    <source>
        <dbReference type="SAM" id="Phobius"/>
    </source>
</evidence>
<evidence type="ECO:0000256" key="2">
    <source>
        <dbReference type="ARBA" id="ARBA00006523"/>
    </source>
</evidence>
<keyword evidence="7 9" id="KW-1133">Transmembrane helix</keyword>
<dbReference type="Gene3D" id="1.20.1250.20">
    <property type="entry name" value="MFS general substrate transporter like domains"/>
    <property type="match status" value="2"/>
</dbReference>
<gene>
    <name evidence="11" type="ORF">D7S86_01355</name>
</gene>
<keyword evidence="12" id="KW-1185">Reference proteome</keyword>
<dbReference type="PROSITE" id="PS50850">
    <property type="entry name" value="MFS"/>
    <property type="match status" value="1"/>
</dbReference>
<feature type="transmembrane region" description="Helical" evidence="9">
    <location>
        <begin position="407"/>
        <end position="429"/>
    </location>
</feature>
<feature type="transmembrane region" description="Helical" evidence="9">
    <location>
        <begin position="102"/>
        <end position="118"/>
    </location>
</feature>
<dbReference type="PANTHER" id="PTHR23535:SF2">
    <property type="entry name" value="SUGAR EFFLUX TRANSPORTER A-RELATED"/>
    <property type="match status" value="1"/>
</dbReference>
<feature type="transmembrane region" description="Helical" evidence="9">
    <location>
        <begin position="195"/>
        <end position="211"/>
    </location>
</feature>
<evidence type="ECO:0000259" key="10">
    <source>
        <dbReference type="PROSITE" id="PS50850"/>
    </source>
</evidence>
<dbReference type="Pfam" id="PF07690">
    <property type="entry name" value="MFS_1"/>
    <property type="match status" value="2"/>
</dbReference>
<feature type="transmembrane region" description="Helical" evidence="9">
    <location>
        <begin position="72"/>
        <end position="90"/>
    </location>
</feature>
<evidence type="ECO:0000256" key="7">
    <source>
        <dbReference type="ARBA" id="ARBA00022989"/>
    </source>
</evidence>
<feature type="domain" description="Major facilitator superfamily (MFS) profile" evidence="10">
    <location>
        <begin position="316"/>
        <end position="507"/>
    </location>
</feature>
<feature type="transmembrane region" description="Helical" evidence="9">
    <location>
        <begin position="468"/>
        <end position="489"/>
    </location>
</feature>
<evidence type="ECO:0000256" key="3">
    <source>
        <dbReference type="ARBA" id="ARBA00022448"/>
    </source>
</evidence>
<feature type="transmembrane region" description="Helical" evidence="9">
    <location>
        <begin position="441"/>
        <end position="462"/>
    </location>
</feature>
<feature type="transmembrane region" description="Helical" evidence="9">
    <location>
        <begin position="168"/>
        <end position="189"/>
    </location>
</feature>
<evidence type="ECO:0000256" key="5">
    <source>
        <dbReference type="ARBA" id="ARBA00022597"/>
    </source>
</evidence>
<name>A0A494YD22_9BURK</name>
<dbReference type="CDD" id="cd17471">
    <property type="entry name" value="MFS_Set"/>
    <property type="match status" value="1"/>
</dbReference>
<accession>A0A494YD22</accession>
<feature type="transmembrane region" description="Helical" evidence="9">
    <location>
        <begin position="317"/>
        <end position="341"/>
    </location>
</feature>
<protein>
    <submittedName>
        <fullName evidence="11">MFS transporter</fullName>
    </submittedName>
</protein>
<keyword evidence="6 9" id="KW-0812">Transmembrane</keyword>
<dbReference type="Proteomes" id="UP000270342">
    <property type="component" value="Unassembled WGS sequence"/>
</dbReference>